<dbReference type="RefSeq" id="WP_203707647.1">
    <property type="nucleotide sequence ID" value="NZ_BAAALU010000019.1"/>
</dbReference>
<proteinExistence type="predicted"/>
<dbReference type="Pfam" id="PF17844">
    <property type="entry name" value="SCP_3"/>
    <property type="match status" value="1"/>
</dbReference>
<sequence>MSPAHNKSPAVAAALAALDAGGSPEKTTLRDAVRALLTDLAQRVPGRSVEVRVPPYGAVQCIPGPRHTRGTPSNVVETDGVTWILLATGRLSWAEAMAAGKIKASGIRADLSPYLPEGPDFGSPEGVP</sequence>
<evidence type="ECO:0000259" key="1">
    <source>
        <dbReference type="Pfam" id="PF17844"/>
    </source>
</evidence>
<keyword evidence="3" id="KW-1185">Reference proteome</keyword>
<protein>
    <recommendedName>
        <fullName evidence="1">Bacterial SCP orthologue domain-containing protein</fullName>
    </recommendedName>
</protein>
<dbReference type="InterPro" id="IPR036527">
    <property type="entry name" value="SCP2_sterol-bd_dom_sf"/>
</dbReference>
<comment type="caution">
    <text evidence="2">The sequence shown here is derived from an EMBL/GenBank/DDBJ whole genome shotgun (WGS) entry which is preliminary data.</text>
</comment>
<feature type="domain" description="Bacterial SCP orthologue" evidence="1">
    <location>
        <begin position="26"/>
        <end position="116"/>
    </location>
</feature>
<dbReference type="InterPro" id="IPR041629">
    <property type="entry name" value="SCP_3"/>
</dbReference>
<dbReference type="Gene3D" id="3.30.1050.40">
    <property type="match status" value="1"/>
</dbReference>
<dbReference type="EMBL" id="BONC01000078">
    <property type="protein sequence ID" value="GIF60836.1"/>
    <property type="molecule type" value="Genomic_DNA"/>
</dbReference>
<evidence type="ECO:0000313" key="3">
    <source>
        <dbReference type="Proteomes" id="UP000624325"/>
    </source>
</evidence>
<gene>
    <name evidence="2" type="ORF">Air01nite_69310</name>
</gene>
<dbReference type="SUPFAM" id="SSF55718">
    <property type="entry name" value="SCP-like"/>
    <property type="match status" value="1"/>
</dbReference>
<reference evidence="2 3" key="1">
    <citation type="submission" date="2021-01" db="EMBL/GenBank/DDBJ databases">
        <title>Whole genome shotgun sequence of Asanoa iriomotensis NBRC 100142.</title>
        <authorList>
            <person name="Komaki H."/>
            <person name="Tamura T."/>
        </authorList>
    </citation>
    <scope>NUCLEOTIDE SEQUENCE [LARGE SCALE GENOMIC DNA]</scope>
    <source>
        <strain evidence="2 3">NBRC 100142</strain>
    </source>
</reference>
<dbReference type="Proteomes" id="UP000624325">
    <property type="component" value="Unassembled WGS sequence"/>
</dbReference>
<organism evidence="2 3">
    <name type="scientific">Asanoa iriomotensis</name>
    <dbReference type="NCBI Taxonomy" id="234613"/>
    <lineage>
        <taxon>Bacteria</taxon>
        <taxon>Bacillati</taxon>
        <taxon>Actinomycetota</taxon>
        <taxon>Actinomycetes</taxon>
        <taxon>Micromonosporales</taxon>
        <taxon>Micromonosporaceae</taxon>
        <taxon>Asanoa</taxon>
    </lineage>
</organism>
<accession>A0ABQ4CED8</accession>
<evidence type="ECO:0000313" key="2">
    <source>
        <dbReference type="EMBL" id="GIF60836.1"/>
    </source>
</evidence>
<name>A0ABQ4CED8_9ACTN</name>